<reference evidence="1 2" key="1">
    <citation type="submission" date="2020-08" db="EMBL/GenBank/DDBJ databases">
        <title>Genome public.</title>
        <authorList>
            <person name="Liu C."/>
            <person name="Sun Q."/>
        </authorList>
    </citation>
    <scope>NUCLEOTIDE SEQUENCE [LARGE SCALE GENOMIC DNA]</scope>
    <source>
        <strain evidence="1 2">NSJ-13</strain>
    </source>
</reference>
<name>A0ABR7GAK0_9FIRM</name>
<proteinExistence type="predicted"/>
<evidence type="ECO:0000313" key="2">
    <source>
        <dbReference type="Proteomes" id="UP000631576"/>
    </source>
</evidence>
<evidence type="ECO:0000313" key="1">
    <source>
        <dbReference type="EMBL" id="MBC5684454.1"/>
    </source>
</evidence>
<keyword evidence="2" id="KW-1185">Reference proteome</keyword>
<dbReference type="RefSeq" id="WP_186865403.1">
    <property type="nucleotide sequence ID" value="NZ_JACOPE010000001.1"/>
</dbReference>
<protein>
    <submittedName>
        <fullName evidence="1">Uncharacterized protein</fullName>
    </submittedName>
</protein>
<gene>
    <name evidence="1" type="ORF">H8S40_13095</name>
</gene>
<comment type="caution">
    <text evidence="1">The sequence shown here is derived from an EMBL/GenBank/DDBJ whole genome shotgun (WGS) entry which is preliminary data.</text>
</comment>
<organism evidence="1 2">
    <name type="scientific">Ruminococcus hominis</name>
    <dbReference type="NCBI Taxonomy" id="2763065"/>
    <lineage>
        <taxon>Bacteria</taxon>
        <taxon>Bacillati</taxon>
        <taxon>Bacillota</taxon>
        <taxon>Clostridia</taxon>
        <taxon>Eubacteriales</taxon>
        <taxon>Oscillospiraceae</taxon>
        <taxon>Ruminococcus</taxon>
    </lineage>
</organism>
<sequence>MDNYIKILETWSGELEDLCYELYSMLMKENAEKRIQCFQFICEKIGEVDSDESVKVERYFAEGEVDSLKELYGKYVDEAINSVRRKVVSQKLSVHEFYALLWNTVFSDSLLTLEKERVFGLLWIVADNGIPYYELGTPLSMENDEYKRIIEENKKSSERISYILSIPLEQRTETSSLILKELSGKDEVTQAVLLAQAFAINSKREMKGFTQVIQALQEEREKK</sequence>
<dbReference type="EMBL" id="JACOPE010000001">
    <property type="protein sequence ID" value="MBC5684454.1"/>
    <property type="molecule type" value="Genomic_DNA"/>
</dbReference>
<accession>A0ABR7GAK0</accession>
<dbReference type="Proteomes" id="UP000631576">
    <property type="component" value="Unassembled WGS sequence"/>
</dbReference>